<dbReference type="PANTHER" id="PTHR36057:SF1">
    <property type="entry name" value="LIPOPROTEIN LIPID ATTACHMENT SITE-LIKE PROTEIN, PUTATIVE (DUF1223)-RELATED"/>
    <property type="match status" value="1"/>
</dbReference>
<dbReference type="STRING" id="1122214.Mame_04243"/>
<evidence type="ECO:0000256" key="1">
    <source>
        <dbReference type="SAM" id="SignalP"/>
    </source>
</evidence>
<dbReference type="SUPFAM" id="SSF52833">
    <property type="entry name" value="Thioredoxin-like"/>
    <property type="match status" value="1"/>
</dbReference>
<dbReference type="KEGG" id="mmed:Mame_04243"/>
<organism evidence="2 3">
    <name type="scientific">Martelella mediterranea DSM 17316</name>
    <dbReference type="NCBI Taxonomy" id="1122214"/>
    <lineage>
        <taxon>Bacteria</taxon>
        <taxon>Pseudomonadati</taxon>
        <taxon>Pseudomonadota</taxon>
        <taxon>Alphaproteobacteria</taxon>
        <taxon>Hyphomicrobiales</taxon>
        <taxon>Aurantimonadaceae</taxon>
        <taxon>Martelella</taxon>
    </lineage>
</organism>
<dbReference type="EMBL" id="CP020330">
    <property type="protein sequence ID" value="AQZ53537.1"/>
    <property type="molecule type" value="Genomic_DNA"/>
</dbReference>
<dbReference type="InterPro" id="IPR036249">
    <property type="entry name" value="Thioredoxin-like_sf"/>
</dbReference>
<dbReference type="AlphaFoldDB" id="A0A1U9Z740"/>
<reference evidence="2 3" key="1">
    <citation type="submission" date="2017-03" db="EMBL/GenBank/DDBJ databases">
        <title>Foreign affairs: Plasmid Transfer between Roseobacters and Rhizobia.</title>
        <authorList>
            <person name="Bartling P."/>
            <person name="Bunk B."/>
            <person name="Overmann J."/>
            <person name="Brinkmann H."/>
            <person name="Petersen J."/>
        </authorList>
    </citation>
    <scope>NUCLEOTIDE SEQUENCE [LARGE SCALE GENOMIC DNA]</scope>
    <source>
        <strain evidence="2 3">MACL11</strain>
    </source>
</reference>
<keyword evidence="1" id="KW-0732">Signal</keyword>
<dbReference type="eggNOG" id="COG5429">
    <property type="taxonomic scope" value="Bacteria"/>
</dbReference>
<evidence type="ECO:0000313" key="3">
    <source>
        <dbReference type="Proteomes" id="UP000191135"/>
    </source>
</evidence>
<accession>A0A1U9Z740</accession>
<dbReference type="InterPro" id="IPR010634">
    <property type="entry name" value="DUF1223"/>
</dbReference>
<feature type="chain" id="PRO_5010715610" evidence="1">
    <location>
        <begin position="23"/>
        <end position="245"/>
    </location>
</feature>
<name>A0A1U9Z740_9HYPH</name>
<evidence type="ECO:0000313" key="2">
    <source>
        <dbReference type="EMBL" id="AQZ53537.1"/>
    </source>
</evidence>
<dbReference type="PANTHER" id="PTHR36057">
    <property type="match status" value="1"/>
</dbReference>
<proteinExistence type="predicted"/>
<keyword evidence="3" id="KW-1185">Reference proteome</keyword>
<feature type="signal peptide" evidence="1">
    <location>
        <begin position="1"/>
        <end position="22"/>
    </location>
</feature>
<gene>
    <name evidence="2" type="ORF">Mame_04243</name>
</gene>
<dbReference type="RefSeq" id="WP_018064410.1">
    <property type="nucleotide sequence ID" value="NZ_AQWH01000007.1"/>
</dbReference>
<protein>
    <submittedName>
        <fullName evidence="2">Putative secreted protein</fullName>
    </submittedName>
</protein>
<dbReference type="Proteomes" id="UP000191135">
    <property type="component" value="Chromosome"/>
</dbReference>
<dbReference type="Pfam" id="PF06764">
    <property type="entry name" value="DUF1223"/>
    <property type="match status" value="1"/>
</dbReference>
<sequence precursor="true">MLKQTIISAAVLAAFAAATAHAGKIEKPLGVVELFTSQGCSSCPPADKAAATLADDGDVIVLSYHVDYWNYLGWTDTMSSPENTKRQYDYSAAMGRSGVYTPQAVVNGRAEMVGTSLDKLRATLADLKSDGDGLNVPVSLRKSGDEVIIDIGSGKGKADVLVVYFKSREQVAIKDGENEGRTIDYRNIVTDVQTVGMWHGEATKVTLPARVLEPRESDGCAILLQATDADGNPGAIFGATMVTAD</sequence>